<dbReference type="Gene3D" id="3.30.50.10">
    <property type="entry name" value="Erythroid Transcription Factor GATA-1, subunit A"/>
    <property type="match status" value="1"/>
</dbReference>
<dbReference type="FunFam" id="2.130.10.10:FF:000161">
    <property type="entry name" value="DNA damage-binding protein 2"/>
    <property type="match status" value="1"/>
</dbReference>
<dbReference type="SUPFAM" id="SSF50978">
    <property type="entry name" value="WD40 repeat-like"/>
    <property type="match status" value="1"/>
</dbReference>
<dbReference type="GO" id="GO:0005694">
    <property type="term" value="C:chromosome"/>
    <property type="evidence" value="ECO:0007669"/>
    <property type="project" value="UniProtKB-SubCell"/>
</dbReference>
<dbReference type="GO" id="GO:0004879">
    <property type="term" value="F:nuclear receptor activity"/>
    <property type="evidence" value="ECO:0007669"/>
    <property type="project" value="InterPro"/>
</dbReference>
<evidence type="ECO:0000313" key="29">
    <source>
        <dbReference type="EMBL" id="EPQ10521.1"/>
    </source>
</evidence>
<keyword evidence="11" id="KW-0677">Repeat</keyword>
<evidence type="ECO:0000256" key="11">
    <source>
        <dbReference type="ARBA" id="ARBA00022737"/>
    </source>
</evidence>
<dbReference type="SMART" id="SM00430">
    <property type="entry name" value="HOLI"/>
    <property type="match status" value="1"/>
</dbReference>
<evidence type="ECO:0000256" key="6">
    <source>
        <dbReference type="ARBA" id="ARBA00008092"/>
    </source>
</evidence>
<organism evidence="29 30">
    <name type="scientific">Myotis brandtii</name>
    <name type="common">Brandt's bat</name>
    <dbReference type="NCBI Taxonomy" id="109478"/>
    <lineage>
        <taxon>Eukaryota</taxon>
        <taxon>Metazoa</taxon>
        <taxon>Chordata</taxon>
        <taxon>Craniata</taxon>
        <taxon>Vertebrata</taxon>
        <taxon>Euteleostomi</taxon>
        <taxon>Mammalia</taxon>
        <taxon>Eutheria</taxon>
        <taxon>Laurasiatheria</taxon>
        <taxon>Chiroptera</taxon>
        <taxon>Yangochiroptera</taxon>
        <taxon>Vespertilionidae</taxon>
        <taxon>Myotis</taxon>
    </lineage>
</organism>
<evidence type="ECO:0000256" key="24">
    <source>
        <dbReference type="ARBA" id="ARBA00031670"/>
    </source>
</evidence>
<feature type="compositionally biased region" description="Basic and acidic residues" evidence="26">
    <location>
        <begin position="1"/>
        <end position="13"/>
    </location>
</feature>
<keyword evidence="8" id="KW-0158">Chromosome</keyword>
<dbReference type="SUPFAM" id="SSF57716">
    <property type="entry name" value="Glucocorticoid receptor-like (DNA-binding domain)"/>
    <property type="match status" value="1"/>
</dbReference>
<evidence type="ECO:0000256" key="21">
    <source>
        <dbReference type="ARBA" id="ARBA00023170"/>
    </source>
</evidence>
<dbReference type="PROSITE" id="PS50294">
    <property type="entry name" value="WD_REPEATS_REGION"/>
    <property type="match status" value="1"/>
</dbReference>
<dbReference type="InterPro" id="IPR015943">
    <property type="entry name" value="WD40/YVTN_repeat-like_dom_sf"/>
</dbReference>
<dbReference type="SMART" id="SM00320">
    <property type="entry name" value="WD40"/>
    <property type="match status" value="4"/>
</dbReference>
<evidence type="ECO:0000259" key="28">
    <source>
        <dbReference type="PROSITE" id="PS51843"/>
    </source>
</evidence>
<dbReference type="eggNOG" id="KOG3575">
    <property type="taxonomic scope" value="Eukaryota"/>
</dbReference>
<evidence type="ECO:0000256" key="26">
    <source>
        <dbReference type="SAM" id="MobiDB-lite"/>
    </source>
</evidence>
<name>S7N1D0_MYOBR</name>
<gene>
    <name evidence="29" type="ORF">D623_10025520</name>
</gene>
<evidence type="ECO:0000256" key="2">
    <source>
        <dbReference type="ARBA" id="ARBA00004286"/>
    </source>
</evidence>
<reference evidence="29 30" key="1">
    <citation type="journal article" date="2013" name="Nat. Commun.">
        <title>Genome analysis reveals insights into physiology and longevity of the Brandt's bat Myotis brandtii.</title>
        <authorList>
            <person name="Seim I."/>
            <person name="Fang X."/>
            <person name="Xiong Z."/>
            <person name="Lobanov A.V."/>
            <person name="Huang Z."/>
            <person name="Ma S."/>
            <person name="Feng Y."/>
            <person name="Turanov A.A."/>
            <person name="Zhu Y."/>
            <person name="Lenz T.L."/>
            <person name="Gerashchenko M.V."/>
            <person name="Fan D."/>
            <person name="Hee Yim S."/>
            <person name="Yao X."/>
            <person name="Jordan D."/>
            <person name="Xiong Y."/>
            <person name="Ma Y."/>
            <person name="Lyapunov A.N."/>
            <person name="Chen G."/>
            <person name="Kulakova O.I."/>
            <person name="Sun Y."/>
            <person name="Lee S.G."/>
            <person name="Bronson R.T."/>
            <person name="Moskalev A.A."/>
            <person name="Sunyaev S.R."/>
            <person name="Zhang G."/>
            <person name="Krogh A."/>
            <person name="Wang J."/>
            <person name="Gladyshev V.N."/>
        </authorList>
    </citation>
    <scope>NUCLEOTIDE SEQUENCE [LARGE SCALE GENOMIC DNA]</scope>
</reference>
<comment type="pathway">
    <text evidence="4">Protein modification; protein ubiquitination.</text>
</comment>
<keyword evidence="15" id="KW-0862">Zinc</keyword>
<dbReference type="GO" id="GO:0006281">
    <property type="term" value="P:DNA repair"/>
    <property type="evidence" value="ECO:0007669"/>
    <property type="project" value="UniProtKB-KW"/>
</dbReference>
<dbReference type="GO" id="GO:0043565">
    <property type="term" value="F:sequence-specific DNA binding"/>
    <property type="evidence" value="ECO:0007669"/>
    <property type="project" value="InterPro"/>
</dbReference>
<dbReference type="FunFam" id="1.10.565.10:FF:000014">
    <property type="entry name" value="Oxysterols receptor LXR-alpha isoform 1"/>
    <property type="match status" value="1"/>
</dbReference>
<dbReference type="InterPro" id="IPR001680">
    <property type="entry name" value="WD40_rpt"/>
</dbReference>
<evidence type="ECO:0000256" key="10">
    <source>
        <dbReference type="ARBA" id="ARBA00022723"/>
    </source>
</evidence>
<protein>
    <recommendedName>
        <fullName evidence="7">DNA damage-binding protein 2</fullName>
    </recommendedName>
    <alternativeName>
        <fullName evidence="24">Damage-specific DNA-binding protein 2</fullName>
    </alternativeName>
</protein>
<dbReference type="InterPro" id="IPR001628">
    <property type="entry name" value="Znf_hrmn_rcpt"/>
</dbReference>
<keyword evidence="21 29" id="KW-0675">Receptor</keyword>
<evidence type="ECO:0000256" key="18">
    <source>
        <dbReference type="ARBA" id="ARBA00023125"/>
    </source>
</evidence>
<evidence type="ECO:0000256" key="7">
    <source>
        <dbReference type="ARBA" id="ARBA00014580"/>
    </source>
</evidence>
<feature type="region of interest" description="Disordered" evidence="26">
    <location>
        <begin position="1"/>
        <end position="31"/>
    </location>
</feature>
<dbReference type="Pfam" id="PF00104">
    <property type="entry name" value="Hormone_recep"/>
    <property type="match status" value="1"/>
</dbReference>
<dbReference type="Pfam" id="PF00105">
    <property type="entry name" value="zf-C4"/>
    <property type="match status" value="1"/>
</dbReference>
<dbReference type="Pfam" id="PF00400">
    <property type="entry name" value="WD40"/>
    <property type="match status" value="2"/>
</dbReference>
<sequence length="839" mass="94462">MAPKKRPETRKPLEMVVCPKSKKSRSPRELEPAAKKLCVKGPGCSRRSDSGCVRERLTSLQVPPQCRSIVRALHHHKLGRTAWPSLQKDLQQSFLHSLASYRISQKAAPFDRRATSLTWHPTHPSTLAVGSKGGDIMLWNLGIKDKPTFIKGIGAGGSITGLKFNPLNTNQFFTSSMEGTTRLQDFKGNTLRVYTSYDTCNLDVSEKSRVVVTGDNVGNVILLNMDGRELWNLRLHKKKVTHAALNPCCDWFLATASVDQTVKIWDLRQVKGKSSFLYSLPHSHPVNAAHFSPDGAQLLTTDQKSEIRVYSASKWDSPPSLIPHPHRHFQHLTPIKASWHPRYNLIVVGRYPDPNFKSCFPHELRTIDVFDGSSGKLMHQLYDSESSGIISLNEFNPMGDTLASLMDSAVELWEPDAQDANSRALRGSNCILREEASMPQSAGGPSGAGLEVADPTALLPGVEVLPESTELRPQKRKKGPAPKMLGNELCSVCGDKASGFHYNVLSCEGCKGFFRRSVIKGARYICHSGGHCPMDTYMRRKCQECRLRKCRQAGMREECVLSEEQIRLKKLKRQEEEQAQATSVPPRASSPPQVLPQLSPEQLGMIEKLVAAQQQCNRRSFSDQLRVTPWPMAPDPQSWEARQQRFAHFTELAIVSVQEIVDFAKQLPGFLQLSREDQIALLKTSTIEVMLLETSRRYNPESESITFLKDFSYNREDFAKAGLQVEFINPIFEFSRAMNELQLNDAEFALLIAISIFSADRPNVQDQLQVERLQHTYVEALHAYVSIHHPHDPLMFPRMLMKLVSLRTLSSVHSEQVFALRLQDKKLPPLLSEIWDVHE</sequence>
<evidence type="ECO:0000256" key="8">
    <source>
        <dbReference type="ARBA" id="ARBA00022454"/>
    </source>
</evidence>
<keyword evidence="20" id="KW-0804">Transcription</keyword>
<dbReference type="PROSITE" id="PS50082">
    <property type="entry name" value="WD_REPEATS_2"/>
    <property type="match status" value="1"/>
</dbReference>
<dbReference type="InterPro" id="IPR019775">
    <property type="entry name" value="WD40_repeat_CS"/>
</dbReference>
<keyword evidence="16" id="KW-0832">Ubl conjugation</keyword>
<evidence type="ECO:0000256" key="4">
    <source>
        <dbReference type="ARBA" id="ARBA00004906"/>
    </source>
</evidence>
<dbReference type="PANTHER" id="PTHR15169:SF0">
    <property type="entry name" value="DNA DAMAGE-BINDING PROTEIN 2"/>
    <property type="match status" value="1"/>
</dbReference>
<evidence type="ECO:0000256" key="25">
    <source>
        <dbReference type="PROSITE-ProRule" id="PRU00221"/>
    </source>
</evidence>
<comment type="similarity">
    <text evidence="6">Belongs to the nuclear hormone receptor family. NR1 subfamily.</text>
</comment>
<feature type="repeat" description="WD" evidence="25">
    <location>
        <begin position="233"/>
        <end position="275"/>
    </location>
</feature>
<evidence type="ECO:0000256" key="3">
    <source>
        <dbReference type="ARBA" id="ARBA00004496"/>
    </source>
</evidence>
<evidence type="ECO:0000256" key="13">
    <source>
        <dbReference type="ARBA" id="ARBA00022771"/>
    </source>
</evidence>
<dbReference type="CDD" id="cd06954">
    <property type="entry name" value="NR_LBD_LXR"/>
    <property type="match status" value="1"/>
</dbReference>
<keyword evidence="14" id="KW-0833">Ubl conjugation pathway</keyword>
<feature type="domain" description="Nuclear receptor" evidence="27">
    <location>
        <begin position="487"/>
        <end position="562"/>
    </location>
</feature>
<dbReference type="Gene3D" id="2.130.10.10">
    <property type="entry name" value="YVTN repeat-like/Quinoprotein amine dehydrogenase"/>
    <property type="match status" value="1"/>
</dbReference>
<dbReference type="InterPro" id="IPR023257">
    <property type="entry name" value="Liver_X_rcpt"/>
</dbReference>
<evidence type="ECO:0000256" key="14">
    <source>
        <dbReference type="ARBA" id="ARBA00022786"/>
    </source>
</evidence>
<dbReference type="GO" id="GO:0006629">
    <property type="term" value="P:lipid metabolic process"/>
    <property type="evidence" value="ECO:0007669"/>
    <property type="project" value="InterPro"/>
</dbReference>
<keyword evidence="19" id="KW-0010">Activator</keyword>
<evidence type="ECO:0000256" key="15">
    <source>
        <dbReference type="ARBA" id="ARBA00022833"/>
    </source>
</evidence>
<comment type="subcellular location">
    <subcellularLocation>
        <location evidence="2">Chromosome</location>
    </subcellularLocation>
    <subcellularLocation>
        <location evidence="3">Cytoplasm</location>
    </subcellularLocation>
    <subcellularLocation>
        <location evidence="1">Nucleus</location>
    </subcellularLocation>
</comment>
<accession>S7N1D0</accession>
<dbReference type="Proteomes" id="UP000052978">
    <property type="component" value="Unassembled WGS sequence"/>
</dbReference>
<feature type="domain" description="NR LBD" evidence="28">
    <location>
        <begin position="601"/>
        <end position="839"/>
    </location>
</feature>
<keyword evidence="22" id="KW-0234">DNA repair</keyword>
<evidence type="ECO:0000256" key="1">
    <source>
        <dbReference type="ARBA" id="ARBA00004123"/>
    </source>
</evidence>
<keyword evidence="9 25" id="KW-0853">WD repeat</keyword>
<dbReference type="PROSITE" id="PS51843">
    <property type="entry name" value="NR_LBD"/>
    <property type="match status" value="1"/>
</dbReference>
<proteinExistence type="inferred from homology"/>
<dbReference type="Gene3D" id="4.10.640.30">
    <property type="match status" value="1"/>
</dbReference>
<dbReference type="InterPro" id="IPR013088">
    <property type="entry name" value="Znf_NHR/GATA"/>
</dbReference>
<dbReference type="GO" id="GO:0031464">
    <property type="term" value="C:Cul4A-RING E3 ubiquitin ligase complex"/>
    <property type="evidence" value="ECO:0007669"/>
    <property type="project" value="UniProtKB-ARBA"/>
</dbReference>
<evidence type="ECO:0000256" key="19">
    <source>
        <dbReference type="ARBA" id="ARBA00023159"/>
    </source>
</evidence>
<dbReference type="GO" id="GO:0003684">
    <property type="term" value="F:damaged DNA binding"/>
    <property type="evidence" value="ECO:0007669"/>
    <property type="project" value="InterPro"/>
</dbReference>
<evidence type="ECO:0000256" key="12">
    <source>
        <dbReference type="ARBA" id="ARBA00022763"/>
    </source>
</evidence>
<dbReference type="InterPro" id="IPR001723">
    <property type="entry name" value="Nuclear_hrmn_rcpt"/>
</dbReference>
<dbReference type="PROSITE" id="PS00678">
    <property type="entry name" value="WD_REPEATS_1"/>
    <property type="match status" value="1"/>
</dbReference>
<dbReference type="PANTHER" id="PTHR15169">
    <property type="entry name" value="DAMAGE-SPECIFIC DNA BINDING PROTEIN 2"/>
    <property type="match status" value="1"/>
</dbReference>
<keyword evidence="13" id="KW-0863">Zinc-finger</keyword>
<keyword evidence="10" id="KW-0479">Metal-binding</keyword>
<comment type="similarity">
    <text evidence="5">Belongs to the WD repeat DDB2/WDR76 family.</text>
</comment>
<evidence type="ECO:0000256" key="20">
    <source>
        <dbReference type="ARBA" id="ARBA00023163"/>
    </source>
</evidence>
<keyword evidence="12" id="KW-0227">DNA damage</keyword>
<dbReference type="PRINTS" id="PR02034">
    <property type="entry name" value="LIVERXRECPTR"/>
</dbReference>
<dbReference type="CDD" id="cd07160">
    <property type="entry name" value="NR_DBD_LXR"/>
    <property type="match status" value="1"/>
</dbReference>
<dbReference type="InterPro" id="IPR000536">
    <property type="entry name" value="Nucl_hrmn_rcpt_lig-bd"/>
</dbReference>
<keyword evidence="17" id="KW-0805">Transcription regulation</keyword>
<feature type="region of interest" description="Disordered" evidence="26">
    <location>
        <begin position="572"/>
        <end position="594"/>
    </location>
</feature>
<dbReference type="InterPro" id="IPR036322">
    <property type="entry name" value="WD40_repeat_dom_sf"/>
</dbReference>
<evidence type="ECO:0000259" key="27">
    <source>
        <dbReference type="PROSITE" id="PS51030"/>
    </source>
</evidence>
<evidence type="ECO:0000256" key="16">
    <source>
        <dbReference type="ARBA" id="ARBA00022843"/>
    </source>
</evidence>
<evidence type="ECO:0000256" key="9">
    <source>
        <dbReference type="ARBA" id="ARBA00022574"/>
    </source>
</evidence>
<dbReference type="GO" id="GO:0034644">
    <property type="term" value="P:cellular response to UV"/>
    <property type="evidence" value="ECO:0007669"/>
    <property type="project" value="UniProtKB-ARBA"/>
</dbReference>
<dbReference type="InterPro" id="IPR033312">
    <property type="entry name" value="DDB2"/>
</dbReference>
<dbReference type="FunFam" id="3.30.50.10:FF:000017">
    <property type="entry name" value="Oxysterols receptor LXR-alpha isoform 1"/>
    <property type="match status" value="1"/>
</dbReference>
<dbReference type="AlphaFoldDB" id="S7N1D0"/>
<evidence type="ECO:0000256" key="22">
    <source>
        <dbReference type="ARBA" id="ARBA00023204"/>
    </source>
</evidence>
<dbReference type="PROSITE" id="PS00031">
    <property type="entry name" value="NUCLEAR_REC_DBD_1"/>
    <property type="match status" value="1"/>
</dbReference>
<dbReference type="Gene3D" id="1.10.565.10">
    <property type="entry name" value="Retinoid X Receptor"/>
    <property type="match status" value="1"/>
</dbReference>
<dbReference type="PRINTS" id="PR00398">
    <property type="entry name" value="STRDHORMONER"/>
</dbReference>
<dbReference type="SMART" id="SM00399">
    <property type="entry name" value="ZnF_C4"/>
    <property type="match status" value="1"/>
</dbReference>
<evidence type="ECO:0000256" key="23">
    <source>
        <dbReference type="ARBA" id="ARBA00023242"/>
    </source>
</evidence>
<keyword evidence="23" id="KW-0539">Nucleus</keyword>
<dbReference type="GO" id="GO:0008270">
    <property type="term" value="F:zinc ion binding"/>
    <property type="evidence" value="ECO:0007669"/>
    <property type="project" value="UniProtKB-KW"/>
</dbReference>
<dbReference type="GO" id="GO:0005634">
    <property type="term" value="C:nucleus"/>
    <property type="evidence" value="ECO:0007669"/>
    <property type="project" value="UniProtKB-SubCell"/>
</dbReference>
<dbReference type="SUPFAM" id="SSF48508">
    <property type="entry name" value="Nuclear receptor ligand-binding domain"/>
    <property type="match status" value="1"/>
</dbReference>
<dbReference type="PRINTS" id="PR00047">
    <property type="entry name" value="STROIDFINGER"/>
</dbReference>
<dbReference type="EMBL" id="KE163014">
    <property type="protein sequence ID" value="EPQ10521.1"/>
    <property type="molecule type" value="Genomic_DNA"/>
</dbReference>
<keyword evidence="18" id="KW-0238">DNA-binding</keyword>
<dbReference type="InterPro" id="IPR035500">
    <property type="entry name" value="NHR-like_dom_sf"/>
</dbReference>
<keyword evidence="30" id="KW-1185">Reference proteome</keyword>
<dbReference type="PROSITE" id="PS51030">
    <property type="entry name" value="NUCLEAR_REC_DBD_2"/>
    <property type="match status" value="1"/>
</dbReference>
<dbReference type="GO" id="GO:0005737">
    <property type="term" value="C:cytoplasm"/>
    <property type="evidence" value="ECO:0007669"/>
    <property type="project" value="UniProtKB-SubCell"/>
</dbReference>
<evidence type="ECO:0000256" key="5">
    <source>
        <dbReference type="ARBA" id="ARBA00005434"/>
    </source>
</evidence>
<evidence type="ECO:0000313" key="30">
    <source>
        <dbReference type="Proteomes" id="UP000052978"/>
    </source>
</evidence>
<evidence type="ECO:0000256" key="17">
    <source>
        <dbReference type="ARBA" id="ARBA00023015"/>
    </source>
</evidence>